<keyword evidence="9" id="KW-0472">Membrane</keyword>
<evidence type="ECO:0000256" key="4">
    <source>
        <dbReference type="ARBA" id="ARBA00022741"/>
    </source>
</evidence>
<gene>
    <name evidence="11" type="ORF">AAH991_03135</name>
</gene>
<keyword evidence="9" id="KW-1133">Transmembrane helix</keyword>
<organism evidence="11 12">
    <name type="scientific">Microbispora maris</name>
    <dbReference type="NCBI Taxonomy" id="3144104"/>
    <lineage>
        <taxon>Bacteria</taxon>
        <taxon>Bacillati</taxon>
        <taxon>Actinomycetota</taxon>
        <taxon>Actinomycetes</taxon>
        <taxon>Streptosporangiales</taxon>
        <taxon>Streptosporangiaceae</taxon>
        <taxon>Microbispora</taxon>
    </lineage>
</organism>
<feature type="region of interest" description="Disordered" evidence="8">
    <location>
        <begin position="274"/>
        <end position="299"/>
    </location>
</feature>
<feature type="region of interest" description="Disordered" evidence="8">
    <location>
        <begin position="540"/>
        <end position="561"/>
    </location>
</feature>
<evidence type="ECO:0000259" key="10">
    <source>
        <dbReference type="PROSITE" id="PS50011"/>
    </source>
</evidence>
<dbReference type="Gene3D" id="1.10.510.10">
    <property type="entry name" value="Transferase(Phosphotransferase) domain 1"/>
    <property type="match status" value="1"/>
</dbReference>
<dbReference type="RefSeq" id="WP_346224192.1">
    <property type="nucleotide sequence ID" value="NZ_JBDJAW010000002.1"/>
</dbReference>
<feature type="domain" description="Protein kinase" evidence="10">
    <location>
        <begin position="13"/>
        <end position="270"/>
    </location>
</feature>
<dbReference type="PROSITE" id="PS50011">
    <property type="entry name" value="PROTEIN_KINASE_DOM"/>
    <property type="match status" value="1"/>
</dbReference>
<evidence type="ECO:0000256" key="9">
    <source>
        <dbReference type="SAM" id="Phobius"/>
    </source>
</evidence>
<evidence type="ECO:0000313" key="12">
    <source>
        <dbReference type="Proteomes" id="UP001447516"/>
    </source>
</evidence>
<evidence type="ECO:0000256" key="3">
    <source>
        <dbReference type="ARBA" id="ARBA00022679"/>
    </source>
</evidence>
<dbReference type="Pfam" id="PF00069">
    <property type="entry name" value="Pkinase"/>
    <property type="match status" value="1"/>
</dbReference>
<dbReference type="Gene3D" id="3.30.200.20">
    <property type="entry name" value="Phosphorylase Kinase, domain 1"/>
    <property type="match status" value="1"/>
</dbReference>
<dbReference type="PROSITE" id="PS00107">
    <property type="entry name" value="PROTEIN_KINASE_ATP"/>
    <property type="match status" value="1"/>
</dbReference>
<dbReference type="InterPro" id="IPR017441">
    <property type="entry name" value="Protein_kinase_ATP_BS"/>
</dbReference>
<evidence type="ECO:0000256" key="6">
    <source>
        <dbReference type="ARBA" id="ARBA00022840"/>
    </source>
</evidence>
<dbReference type="SUPFAM" id="SSF56112">
    <property type="entry name" value="Protein kinase-like (PK-like)"/>
    <property type="match status" value="1"/>
</dbReference>
<evidence type="ECO:0000256" key="5">
    <source>
        <dbReference type="ARBA" id="ARBA00022777"/>
    </source>
</evidence>
<sequence>MPEGQGRLVGRRYRLLSPVGRGGMGMVWHAHDVLLDRDVAVKELLLPFGLDQTGAQTAHRRMLREARSAARLSHPGIVTVHDVVEEDGRPWIVMELVRAWSLEQAVRQSGPLPVVQAAEIGIRVLDALRHAHAAGILHRDVKPGNVLLTADRVVLTDFGIAAIEGDVTITQTGLLMGSPAYIPPERLQGRPITHAADLWSFGATLYAAVEGRPPYEGPDAVAVLGAVLTQEPNRPRRAGALLPVIEGLLRKNPADRLPAAQVAEMLERVLHSHGAGLPGRAGTPSSVPTPQDSTPAGLLPPLDIPSGPLPSRIIETPSGPVRVPLTAESLPGGAAPRPAESHSVDVRPDEPAYEPPGAFGPVAAFGQVSSPDMAFDALSSPSGSTHAPERPREAMWPTPTSGDMPGDLGATAQPPHRPGQYAASPQPAAPMRTGAAQAGAVQTGAVQTGAVQTGAVQTGAVQTGALQGDGSEPAAEVTGPHRPRVGRRRKERADEVPGSEGRSKLLPVVAGVAVIAVIVAIVLVLLPSGPDDDETAVARPDATTAAATSSAGTSDAPSERPLSAVRVPEGYRQVTEGGVSLAVPEEWSAAVEDGTVRLTGPKDSGQSITIKRIPDGGLTALRAAEQNLDIKDFTDYTQIQLRQVDYRYPAADWEYTYTNTSEVTVHAVIRYLETTGGRAYAIMFASPDFDWNESAAPVRQALWSTFRPA</sequence>
<keyword evidence="12" id="KW-1185">Reference proteome</keyword>
<feature type="binding site" evidence="7">
    <location>
        <position position="42"/>
    </location>
    <ligand>
        <name>ATP</name>
        <dbReference type="ChEBI" id="CHEBI:30616"/>
    </ligand>
</feature>
<keyword evidence="2" id="KW-0723">Serine/threonine-protein kinase</keyword>
<accession>A0ABV0AFF9</accession>
<comment type="caution">
    <text evidence="11">The sequence shown here is derived from an EMBL/GenBank/DDBJ whole genome shotgun (WGS) entry which is preliminary data.</text>
</comment>
<dbReference type="InterPro" id="IPR008271">
    <property type="entry name" value="Ser/Thr_kinase_AS"/>
</dbReference>
<dbReference type="EMBL" id="JBDJAW010000002">
    <property type="protein sequence ID" value="MEN3534084.1"/>
    <property type="molecule type" value="Genomic_DNA"/>
</dbReference>
<proteinExistence type="predicted"/>
<evidence type="ECO:0000256" key="2">
    <source>
        <dbReference type="ARBA" id="ARBA00022527"/>
    </source>
</evidence>
<dbReference type="CDD" id="cd14014">
    <property type="entry name" value="STKc_PknB_like"/>
    <property type="match status" value="1"/>
</dbReference>
<feature type="compositionally biased region" description="Basic residues" evidence="8">
    <location>
        <begin position="481"/>
        <end position="490"/>
    </location>
</feature>
<dbReference type="PROSITE" id="PS00108">
    <property type="entry name" value="PROTEIN_KINASE_ST"/>
    <property type="match status" value="1"/>
</dbReference>
<keyword evidence="9" id="KW-0812">Transmembrane</keyword>
<feature type="region of interest" description="Disordered" evidence="8">
    <location>
        <begin position="376"/>
        <end position="430"/>
    </location>
</feature>
<feature type="region of interest" description="Disordered" evidence="8">
    <location>
        <begin position="465"/>
        <end position="501"/>
    </location>
</feature>
<dbReference type="PANTHER" id="PTHR43289:SF6">
    <property type="entry name" value="SERINE_THREONINE-PROTEIN KINASE NEKL-3"/>
    <property type="match status" value="1"/>
</dbReference>
<keyword evidence="6 7" id="KW-0067">ATP-binding</keyword>
<dbReference type="Proteomes" id="UP001447516">
    <property type="component" value="Unassembled WGS sequence"/>
</dbReference>
<protein>
    <recommendedName>
        <fullName evidence="1">non-specific serine/threonine protein kinase</fullName>
        <ecNumber evidence="1">2.7.11.1</ecNumber>
    </recommendedName>
</protein>
<evidence type="ECO:0000256" key="8">
    <source>
        <dbReference type="SAM" id="MobiDB-lite"/>
    </source>
</evidence>
<dbReference type="PANTHER" id="PTHR43289">
    <property type="entry name" value="MITOGEN-ACTIVATED PROTEIN KINASE KINASE KINASE 20-RELATED"/>
    <property type="match status" value="1"/>
</dbReference>
<evidence type="ECO:0000313" key="11">
    <source>
        <dbReference type="EMBL" id="MEN3534084.1"/>
    </source>
</evidence>
<feature type="compositionally biased region" description="Low complexity" evidence="8">
    <location>
        <begin position="540"/>
        <end position="556"/>
    </location>
</feature>
<reference evidence="11 12" key="1">
    <citation type="submission" date="2024-05" db="EMBL/GenBank/DDBJ databases">
        <title>Microbispora sp.ZYX-F-249.</title>
        <authorList>
            <person name="Xie H."/>
        </authorList>
    </citation>
    <scope>NUCLEOTIDE SEQUENCE [LARGE SCALE GENOMIC DNA]</scope>
    <source>
        <strain evidence="11 12">ZYX-F-249</strain>
    </source>
</reference>
<dbReference type="EC" id="2.7.11.1" evidence="1"/>
<feature type="region of interest" description="Disordered" evidence="8">
    <location>
        <begin position="317"/>
        <end position="346"/>
    </location>
</feature>
<feature type="transmembrane region" description="Helical" evidence="9">
    <location>
        <begin position="505"/>
        <end position="526"/>
    </location>
</feature>
<keyword evidence="3" id="KW-0808">Transferase</keyword>
<dbReference type="GO" id="GO:0016301">
    <property type="term" value="F:kinase activity"/>
    <property type="evidence" value="ECO:0007669"/>
    <property type="project" value="UniProtKB-KW"/>
</dbReference>
<keyword evidence="5 11" id="KW-0418">Kinase</keyword>
<dbReference type="InterPro" id="IPR000719">
    <property type="entry name" value="Prot_kinase_dom"/>
</dbReference>
<dbReference type="SMART" id="SM00220">
    <property type="entry name" value="S_TKc"/>
    <property type="match status" value="1"/>
</dbReference>
<dbReference type="InterPro" id="IPR011009">
    <property type="entry name" value="Kinase-like_dom_sf"/>
</dbReference>
<name>A0ABV0AFF9_9ACTN</name>
<evidence type="ECO:0000256" key="1">
    <source>
        <dbReference type="ARBA" id="ARBA00012513"/>
    </source>
</evidence>
<evidence type="ECO:0000256" key="7">
    <source>
        <dbReference type="PROSITE-ProRule" id="PRU10141"/>
    </source>
</evidence>
<feature type="compositionally biased region" description="Polar residues" evidence="8">
    <location>
        <begin position="283"/>
        <end position="294"/>
    </location>
</feature>
<keyword evidence="4 7" id="KW-0547">Nucleotide-binding</keyword>